<protein>
    <submittedName>
        <fullName evidence="2">Uncharacterized protein</fullName>
    </submittedName>
</protein>
<accession>A0A8I0DS16</accession>
<proteinExistence type="predicted"/>
<dbReference type="Proteomes" id="UP000652847">
    <property type="component" value="Unassembled WGS sequence"/>
</dbReference>
<gene>
    <name evidence="2" type="ORF">H8S54_13550</name>
</gene>
<feature type="transmembrane region" description="Helical" evidence="1">
    <location>
        <begin position="111"/>
        <end position="128"/>
    </location>
</feature>
<keyword evidence="1" id="KW-1133">Transmembrane helix</keyword>
<keyword evidence="3" id="KW-1185">Reference proteome</keyword>
<evidence type="ECO:0000313" key="3">
    <source>
        <dbReference type="Proteomes" id="UP000652847"/>
    </source>
</evidence>
<evidence type="ECO:0000256" key="1">
    <source>
        <dbReference type="SAM" id="Phobius"/>
    </source>
</evidence>
<dbReference type="EMBL" id="JACOOT010000032">
    <property type="protein sequence ID" value="MBC5652101.1"/>
    <property type="molecule type" value="Genomic_DNA"/>
</dbReference>
<dbReference type="AlphaFoldDB" id="A0A8I0DS16"/>
<feature type="transmembrane region" description="Helical" evidence="1">
    <location>
        <begin position="48"/>
        <end position="71"/>
    </location>
</feature>
<name>A0A8I0DS16_9FIRM</name>
<dbReference type="RefSeq" id="WP_021925545.1">
    <property type="nucleotide sequence ID" value="NZ_JACOOT010000032.1"/>
</dbReference>
<keyword evidence="1" id="KW-0472">Membrane</keyword>
<feature type="transmembrane region" description="Helical" evidence="1">
    <location>
        <begin position="83"/>
        <end position="104"/>
    </location>
</feature>
<sequence>MGGITIEELGMKFVDACMKLYWGPCWYPVLFAIGLIATLIWGRKKSSMIFIGCSAVLFLTVYNPVVVKYIIAKLGFDKEYYRFIWLLPVIPGVAYYGVKAVCLFPKRWMKAAAAAVLLGIFVLFGNPLDRVVNNFAFAENIYKVPDELIQVCGIIHENQNNPEQMARVVFDGTLNNKVRQYDASMRLIISRNSSIYRAGSTVTGVYDENSDGYKRQKALLDVVDYQLYDDMEAFKKALQETRTEFVVVSKNEELQKVLEENDCERIGETASYNIFRFVG</sequence>
<reference evidence="2 3" key="1">
    <citation type="submission" date="2020-08" db="EMBL/GenBank/DDBJ databases">
        <title>Genome public.</title>
        <authorList>
            <person name="Liu C."/>
            <person name="Sun Q."/>
        </authorList>
    </citation>
    <scope>NUCLEOTIDE SEQUENCE [LARGE SCALE GENOMIC DNA]</scope>
    <source>
        <strain evidence="2 3">BX17</strain>
    </source>
</reference>
<keyword evidence="1" id="KW-0812">Transmembrane</keyword>
<evidence type="ECO:0000313" key="2">
    <source>
        <dbReference type="EMBL" id="MBC5652101.1"/>
    </source>
</evidence>
<comment type="caution">
    <text evidence="2">The sequence shown here is derived from an EMBL/GenBank/DDBJ whole genome shotgun (WGS) entry which is preliminary data.</text>
</comment>
<organism evidence="2 3">
    <name type="scientific">Blautia segnis</name>
    <dbReference type="NCBI Taxonomy" id="2763030"/>
    <lineage>
        <taxon>Bacteria</taxon>
        <taxon>Bacillati</taxon>
        <taxon>Bacillota</taxon>
        <taxon>Clostridia</taxon>
        <taxon>Lachnospirales</taxon>
        <taxon>Lachnospiraceae</taxon>
        <taxon>Blautia</taxon>
    </lineage>
</organism>
<feature type="transmembrane region" description="Helical" evidence="1">
    <location>
        <begin position="20"/>
        <end position="41"/>
    </location>
</feature>